<gene>
    <name evidence="2" type="ORF">ASD8599_03494</name>
</gene>
<accession>A0A2R8BI47</accession>
<keyword evidence="3" id="KW-1185">Reference proteome</keyword>
<feature type="chain" id="PRO_5015341181" description="Secreted protein" evidence="1">
    <location>
        <begin position="24"/>
        <end position="142"/>
    </location>
</feature>
<evidence type="ECO:0008006" key="4">
    <source>
        <dbReference type="Google" id="ProtNLM"/>
    </source>
</evidence>
<dbReference type="OrthoDB" id="9909705at2"/>
<dbReference type="Proteomes" id="UP000244880">
    <property type="component" value="Unassembled WGS sequence"/>
</dbReference>
<proteinExistence type="predicted"/>
<protein>
    <recommendedName>
        <fullName evidence="4">Secreted protein</fullName>
    </recommendedName>
</protein>
<organism evidence="2 3">
    <name type="scientific">Ascidiaceihabitans donghaensis</name>
    <dbReference type="NCBI Taxonomy" id="1510460"/>
    <lineage>
        <taxon>Bacteria</taxon>
        <taxon>Pseudomonadati</taxon>
        <taxon>Pseudomonadota</taxon>
        <taxon>Alphaproteobacteria</taxon>
        <taxon>Rhodobacterales</taxon>
        <taxon>Paracoccaceae</taxon>
        <taxon>Ascidiaceihabitans</taxon>
    </lineage>
</organism>
<keyword evidence="1" id="KW-0732">Signal</keyword>
<dbReference type="InterPro" id="IPR006311">
    <property type="entry name" value="TAT_signal"/>
</dbReference>
<name>A0A2R8BI47_9RHOB</name>
<sequence>MKRRTFLTTATALLASPALPTAAASSVSAKHLATAKMLARCHDRASPEMFKRLMQLDTETATNIYQALQNQNIVTSGLDGIARATNPLNSHCVTNEATAARRLLESSFDLKNRLQRFAKRKWDEIEAETNDGTPPEQVDAAN</sequence>
<dbReference type="PROSITE" id="PS51318">
    <property type="entry name" value="TAT"/>
    <property type="match status" value="1"/>
</dbReference>
<evidence type="ECO:0000313" key="3">
    <source>
        <dbReference type="Proteomes" id="UP000244880"/>
    </source>
</evidence>
<dbReference type="EMBL" id="OMOR01000001">
    <property type="protein sequence ID" value="SPH22746.1"/>
    <property type="molecule type" value="Genomic_DNA"/>
</dbReference>
<evidence type="ECO:0000313" key="2">
    <source>
        <dbReference type="EMBL" id="SPH22746.1"/>
    </source>
</evidence>
<dbReference type="AlphaFoldDB" id="A0A2R8BI47"/>
<reference evidence="2 3" key="1">
    <citation type="submission" date="2018-03" db="EMBL/GenBank/DDBJ databases">
        <authorList>
            <person name="Keele B.F."/>
        </authorList>
    </citation>
    <scope>NUCLEOTIDE SEQUENCE [LARGE SCALE GENOMIC DNA]</scope>
    <source>
        <strain evidence="2 3">CECT 8599</strain>
    </source>
</reference>
<feature type="signal peptide" evidence="1">
    <location>
        <begin position="1"/>
        <end position="23"/>
    </location>
</feature>
<evidence type="ECO:0000256" key="1">
    <source>
        <dbReference type="SAM" id="SignalP"/>
    </source>
</evidence>
<dbReference type="RefSeq" id="WP_146188233.1">
    <property type="nucleotide sequence ID" value="NZ_OMOR01000001.1"/>
</dbReference>